<dbReference type="GO" id="GO:0008270">
    <property type="term" value="F:zinc ion binding"/>
    <property type="evidence" value="ECO:0007669"/>
    <property type="project" value="UniProtKB-KW"/>
</dbReference>
<feature type="compositionally biased region" description="Polar residues" evidence="10">
    <location>
        <begin position="558"/>
        <end position="611"/>
    </location>
</feature>
<dbReference type="InterPro" id="IPR011992">
    <property type="entry name" value="EF-hand-dom_pair"/>
</dbReference>
<dbReference type="OrthoDB" id="6019271at2759"/>
<evidence type="ECO:0000256" key="1">
    <source>
        <dbReference type="ARBA" id="ARBA00004496"/>
    </source>
</evidence>
<evidence type="ECO:0000256" key="4">
    <source>
        <dbReference type="ARBA" id="ARBA00022723"/>
    </source>
</evidence>
<accession>A0A6J8B2I1</accession>
<comment type="similarity">
    <text evidence="2">Belongs to the dystrophin family. Dystrobrevin subfamily.</text>
</comment>
<reference evidence="12 13" key="1">
    <citation type="submission" date="2020-06" db="EMBL/GenBank/DDBJ databases">
        <authorList>
            <person name="Li R."/>
            <person name="Bekaert M."/>
        </authorList>
    </citation>
    <scope>NUCLEOTIDE SEQUENCE [LARGE SCALE GENOMIC DNA]</scope>
    <source>
        <strain evidence="13">wild</strain>
    </source>
</reference>
<dbReference type="Proteomes" id="UP000507470">
    <property type="component" value="Unassembled WGS sequence"/>
</dbReference>
<feature type="compositionally biased region" description="Acidic residues" evidence="10">
    <location>
        <begin position="805"/>
        <end position="814"/>
    </location>
</feature>
<dbReference type="InterPro" id="IPR017432">
    <property type="entry name" value="Distrobrevin"/>
</dbReference>
<dbReference type="InterPro" id="IPR050774">
    <property type="entry name" value="KCMF1/Dystrophin"/>
</dbReference>
<comment type="subcellular location">
    <subcellularLocation>
        <location evidence="1">Cytoplasm</location>
    </subcellularLocation>
</comment>
<feature type="region of interest" description="Disordered" evidence="10">
    <location>
        <begin position="411"/>
        <end position="430"/>
    </location>
</feature>
<dbReference type="PANTHER" id="PTHR12268:SF27">
    <property type="entry name" value="DYSTROBREVIN, ISOFORM F"/>
    <property type="match status" value="1"/>
</dbReference>
<dbReference type="InterPro" id="IPR015153">
    <property type="entry name" value="EF-hand_dom_typ1"/>
</dbReference>
<dbReference type="AlphaFoldDB" id="A0A6J8B2I1"/>
<gene>
    <name evidence="12" type="ORF">MCOR_14058</name>
</gene>
<evidence type="ECO:0000256" key="2">
    <source>
        <dbReference type="ARBA" id="ARBA00009563"/>
    </source>
</evidence>
<evidence type="ECO:0000256" key="7">
    <source>
        <dbReference type="ARBA" id="ARBA00023054"/>
    </source>
</evidence>
<dbReference type="Gene3D" id="1.10.238.10">
    <property type="entry name" value="EF-hand"/>
    <property type="match status" value="2"/>
</dbReference>
<dbReference type="InterPro" id="IPR000433">
    <property type="entry name" value="Znf_ZZ"/>
</dbReference>
<dbReference type="PIRSF" id="PIRSF038204">
    <property type="entry name" value="Distrobrevin"/>
    <property type="match status" value="1"/>
</dbReference>
<keyword evidence="3" id="KW-0963">Cytoplasm</keyword>
<feature type="coiled-coil region" evidence="9">
    <location>
        <begin position="473"/>
        <end position="555"/>
    </location>
</feature>
<feature type="region of interest" description="Disordered" evidence="10">
    <location>
        <begin position="557"/>
        <end position="626"/>
    </location>
</feature>
<keyword evidence="7 9" id="KW-0175">Coiled coil</keyword>
<feature type="compositionally biased region" description="Polar residues" evidence="10">
    <location>
        <begin position="717"/>
        <end position="732"/>
    </location>
</feature>
<evidence type="ECO:0000313" key="13">
    <source>
        <dbReference type="Proteomes" id="UP000507470"/>
    </source>
</evidence>
<feature type="compositionally biased region" description="Polar residues" evidence="10">
    <location>
        <begin position="780"/>
        <end position="798"/>
    </location>
</feature>
<proteinExistence type="inferred from homology"/>
<evidence type="ECO:0000256" key="9">
    <source>
        <dbReference type="SAM" id="Coils"/>
    </source>
</evidence>
<protein>
    <submittedName>
        <fullName evidence="12">Dystrobrevin-1,Dystrobrevin alpha,Dystrobrevin beta</fullName>
    </submittedName>
</protein>
<evidence type="ECO:0000259" key="11">
    <source>
        <dbReference type="PROSITE" id="PS50135"/>
    </source>
</evidence>
<feature type="compositionally biased region" description="Low complexity" evidence="10">
    <location>
        <begin position="738"/>
        <end position="754"/>
    </location>
</feature>
<dbReference type="EMBL" id="CACVKT020002384">
    <property type="protein sequence ID" value="CAC5377786.1"/>
    <property type="molecule type" value="Genomic_DNA"/>
</dbReference>
<dbReference type="InterPro" id="IPR015154">
    <property type="entry name" value="EF-hand_dom_typ2"/>
</dbReference>
<dbReference type="Pfam" id="PF00569">
    <property type="entry name" value="ZZ"/>
    <property type="match status" value="1"/>
</dbReference>
<dbReference type="GO" id="GO:0099536">
    <property type="term" value="P:synaptic signaling"/>
    <property type="evidence" value="ECO:0007669"/>
    <property type="project" value="TreeGrafter"/>
</dbReference>
<dbReference type="GO" id="GO:0005737">
    <property type="term" value="C:cytoplasm"/>
    <property type="evidence" value="ECO:0007669"/>
    <property type="project" value="UniProtKB-SubCell"/>
</dbReference>
<dbReference type="Pfam" id="PF09068">
    <property type="entry name" value="EF-hand_2"/>
    <property type="match status" value="1"/>
</dbReference>
<dbReference type="PROSITE" id="PS50135">
    <property type="entry name" value="ZF_ZZ_2"/>
    <property type="match status" value="1"/>
</dbReference>
<keyword evidence="5 8" id="KW-0863">Zinc-finger</keyword>
<dbReference type="PANTHER" id="PTHR12268">
    <property type="entry name" value="E3 UBIQUITIN-PROTEIN LIGASE KCMF1"/>
    <property type="match status" value="1"/>
</dbReference>
<dbReference type="SUPFAM" id="SSF47473">
    <property type="entry name" value="EF-hand"/>
    <property type="match status" value="2"/>
</dbReference>
<dbReference type="SUPFAM" id="SSF57850">
    <property type="entry name" value="RING/U-box"/>
    <property type="match status" value="1"/>
</dbReference>
<dbReference type="CDD" id="cd16244">
    <property type="entry name" value="EFh_DTN"/>
    <property type="match status" value="1"/>
</dbReference>
<dbReference type="PROSITE" id="PS01357">
    <property type="entry name" value="ZF_ZZ_1"/>
    <property type="match status" value="1"/>
</dbReference>
<dbReference type="GO" id="GO:0045202">
    <property type="term" value="C:synapse"/>
    <property type="evidence" value="ECO:0007669"/>
    <property type="project" value="TreeGrafter"/>
</dbReference>
<sequence>MASQRSKRGYVVGSPEDEIKILEDMSPTSKVQHHNKQLLTEMRTQNFDVIRFATYRTACKLRFIQKKTSLSVVDIWNIIEAFRENGLNTLEPESELNSSRVESVLDSIYVHLNKRLPLSQQVDSNQCVQMLLNWLVGAFDSVGRGKIKVFSLKVALSHMCAGKLVDKLRYIFTQISDSSGCLIRSRFIDYLKDLLALPTAVFEGPSFGYNDTACRSCFDNRTQINVNDFLNALMADPGPQCLMWLPILNKMAHVENVFHPVQCEGCHRESFMGFRYKCQRCYNYQLCQDCFWRGRTSGNHGNEHEMKEYTTYKSPAKQIGHALKKSLKCVPKSNAHVPRFPNTPEKKLDLSYIIPPTPVPVRNGYHESSIVTSHSPDVLSIDSGNSPQRQWKQSSEVSNVYHESSIVTSHSPDVLSIDSGNSPQSPSKLTESLNSMCIDDEHRLIARYAARLAADTKNAARSPTEINFSLDTNKAQRELIIQLESKNREIMREIQRLRAEQEAHAKSTADAQYNPTLLAELRLLRQRKDELESRMQTLQESRKELMVQLEGLMKLLKTNPTSPRSTLNGSTRSHVSQSQSFAGPITIRSQSMSDSPGNMPTSPGMESSTLSGVGGEVQEAFSQPSSADNVRLLRNDLLCAADSVTSAMSSLVKELNSEQSCSDDEDDNGEAEANVEMADAYVTKTQEDMDNWQQEVLKRLDQEQDFIAQLRKRRQHSNSSSIIQSDNENDSSIPMDMTSSYVKTDDSSVVTDNDSCTKSDGDDEDDSELYDNHPKELPNRMNSSTFSTDEESFLQSDAESYIRTDEEDNDNDWEESMKRWANR</sequence>
<evidence type="ECO:0000256" key="6">
    <source>
        <dbReference type="ARBA" id="ARBA00022833"/>
    </source>
</evidence>
<feature type="compositionally biased region" description="Polar residues" evidence="10">
    <location>
        <begin position="418"/>
        <end position="430"/>
    </location>
</feature>
<feature type="domain" description="ZZ-type" evidence="11">
    <location>
        <begin position="258"/>
        <end position="314"/>
    </location>
</feature>
<keyword evidence="4" id="KW-0479">Metal-binding</keyword>
<evidence type="ECO:0000256" key="5">
    <source>
        <dbReference type="ARBA" id="ARBA00022771"/>
    </source>
</evidence>
<dbReference type="InterPro" id="IPR043145">
    <property type="entry name" value="Znf_ZZ_sf"/>
</dbReference>
<evidence type="ECO:0000256" key="10">
    <source>
        <dbReference type="SAM" id="MobiDB-lite"/>
    </source>
</evidence>
<keyword evidence="6" id="KW-0862">Zinc</keyword>
<name>A0A6J8B2I1_MYTCO</name>
<dbReference type="Pfam" id="PF09069">
    <property type="entry name" value="EF-hand_3"/>
    <property type="match status" value="1"/>
</dbReference>
<dbReference type="SMART" id="SM00291">
    <property type="entry name" value="ZnF_ZZ"/>
    <property type="match status" value="1"/>
</dbReference>
<evidence type="ECO:0000256" key="3">
    <source>
        <dbReference type="ARBA" id="ARBA00022490"/>
    </source>
</evidence>
<evidence type="ECO:0000256" key="8">
    <source>
        <dbReference type="PROSITE-ProRule" id="PRU00228"/>
    </source>
</evidence>
<evidence type="ECO:0000313" key="12">
    <source>
        <dbReference type="EMBL" id="CAC5377786.1"/>
    </source>
</evidence>
<organism evidence="12 13">
    <name type="scientific">Mytilus coruscus</name>
    <name type="common">Sea mussel</name>
    <dbReference type="NCBI Taxonomy" id="42192"/>
    <lineage>
        <taxon>Eukaryota</taxon>
        <taxon>Metazoa</taxon>
        <taxon>Spiralia</taxon>
        <taxon>Lophotrochozoa</taxon>
        <taxon>Mollusca</taxon>
        <taxon>Bivalvia</taxon>
        <taxon>Autobranchia</taxon>
        <taxon>Pteriomorphia</taxon>
        <taxon>Mytilida</taxon>
        <taxon>Mytiloidea</taxon>
        <taxon>Mytilidae</taxon>
        <taxon>Mytilinae</taxon>
        <taxon>Mytilus</taxon>
    </lineage>
</organism>
<dbReference type="GO" id="GO:0005886">
    <property type="term" value="C:plasma membrane"/>
    <property type="evidence" value="ECO:0007669"/>
    <property type="project" value="TreeGrafter"/>
</dbReference>
<dbReference type="CDD" id="cd02334">
    <property type="entry name" value="ZZ_dystrophin"/>
    <property type="match status" value="1"/>
</dbReference>
<keyword evidence="13" id="KW-1185">Reference proteome</keyword>
<feature type="region of interest" description="Disordered" evidence="10">
    <location>
        <begin position="711"/>
        <end position="823"/>
    </location>
</feature>
<dbReference type="Gene3D" id="3.30.60.90">
    <property type="match status" value="1"/>
</dbReference>